<dbReference type="PANTHER" id="PTHR21435">
    <property type="entry name" value="MITOCHONDRIAL IMPORT INNER MEMBRANE TRANSLOCASE SUBUNIT TIM29"/>
    <property type="match status" value="1"/>
</dbReference>
<name>A0A0N4ZR98_PARTI</name>
<dbReference type="Pfam" id="PF10171">
    <property type="entry name" value="Tim29"/>
    <property type="match status" value="1"/>
</dbReference>
<evidence type="ECO:0000313" key="2">
    <source>
        <dbReference type="WBParaSite" id="PTRK_0001103300.1"/>
    </source>
</evidence>
<protein>
    <submittedName>
        <fullName evidence="2">Peroxisomal membrane protein PEX31</fullName>
    </submittedName>
</protein>
<dbReference type="GO" id="GO:0042721">
    <property type="term" value="C:TIM22 mitochondrial import inner membrane insertion complex"/>
    <property type="evidence" value="ECO:0007669"/>
    <property type="project" value="InterPro"/>
</dbReference>
<dbReference type="GO" id="GO:0045039">
    <property type="term" value="P:protein insertion into mitochondrial inner membrane"/>
    <property type="evidence" value="ECO:0007669"/>
    <property type="project" value="TreeGrafter"/>
</dbReference>
<sequence>MTTSATTTIVKETVPKLPLFNRVKEALKEYLHRLKNDYKGSFEDAITDSKAKPHKALTLLSVSIFSTYAFMTNPSKESFRRIMAEKRTKMALIPPTIHNPKTVDAINEREKLFIQKRLKFIDFFLFTLVVKTKFDSTLYTAESQDPNLKDWYWNEILKNIVDIGAFNKFWYLEKAMNNCDINDNEFVNNVVV</sequence>
<keyword evidence="1" id="KW-1185">Reference proteome</keyword>
<dbReference type="STRING" id="131310.A0A0N4ZR98"/>
<organism evidence="1 2">
    <name type="scientific">Parastrongyloides trichosuri</name>
    <name type="common">Possum-specific nematode worm</name>
    <dbReference type="NCBI Taxonomy" id="131310"/>
    <lineage>
        <taxon>Eukaryota</taxon>
        <taxon>Metazoa</taxon>
        <taxon>Ecdysozoa</taxon>
        <taxon>Nematoda</taxon>
        <taxon>Chromadorea</taxon>
        <taxon>Rhabditida</taxon>
        <taxon>Tylenchina</taxon>
        <taxon>Panagrolaimomorpha</taxon>
        <taxon>Strongyloidoidea</taxon>
        <taxon>Strongyloididae</taxon>
        <taxon>Parastrongyloides</taxon>
    </lineage>
</organism>
<dbReference type="AlphaFoldDB" id="A0A0N4ZR98"/>
<evidence type="ECO:0000313" key="1">
    <source>
        <dbReference type="Proteomes" id="UP000038045"/>
    </source>
</evidence>
<proteinExistence type="predicted"/>
<reference evidence="2" key="1">
    <citation type="submission" date="2017-02" db="UniProtKB">
        <authorList>
            <consortium name="WormBaseParasite"/>
        </authorList>
    </citation>
    <scope>IDENTIFICATION</scope>
</reference>
<accession>A0A0N4ZR98</accession>
<dbReference type="WBParaSite" id="PTRK_0001103300.1">
    <property type="protein sequence ID" value="PTRK_0001103300.1"/>
    <property type="gene ID" value="PTRK_0001103300"/>
</dbReference>
<dbReference type="Proteomes" id="UP000038045">
    <property type="component" value="Unplaced"/>
</dbReference>
<dbReference type="PANTHER" id="PTHR21435:SF1">
    <property type="entry name" value="MITOCHONDRIAL IMPORT INNER MEMBRANE TRANSLOCASE SUBUNIT TIM29"/>
    <property type="match status" value="1"/>
</dbReference>
<dbReference type="InterPro" id="IPR019322">
    <property type="entry name" value="TIMM29"/>
</dbReference>